<dbReference type="Proteomes" id="UP001596442">
    <property type="component" value="Unassembled WGS sequence"/>
</dbReference>
<evidence type="ECO:0000313" key="3">
    <source>
        <dbReference type="Proteomes" id="UP001596442"/>
    </source>
</evidence>
<feature type="compositionally biased region" description="Basic and acidic residues" evidence="1">
    <location>
        <begin position="25"/>
        <end position="37"/>
    </location>
</feature>
<protein>
    <submittedName>
        <fullName evidence="2">Uncharacterized protein</fullName>
    </submittedName>
</protein>
<accession>A0ABD5S7C0</accession>
<gene>
    <name evidence="2" type="ORF">ACFQEU_02435</name>
</gene>
<evidence type="ECO:0000313" key="2">
    <source>
        <dbReference type="EMBL" id="MFC6752333.1"/>
    </source>
</evidence>
<feature type="region of interest" description="Disordered" evidence="1">
    <location>
        <begin position="25"/>
        <end position="54"/>
    </location>
</feature>
<evidence type="ECO:0000256" key="1">
    <source>
        <dbReference type="SAM" id="MobiDB-lite"/>
    </source>
</evidence>
<comment type="caution">
    <text evidence="2">The sequence shown here is derived from an EMBL/GenBank/DDBJ whole genome shotgun (WGS) entry which is preliminary data.</text>
</comment>
<sequence length="54" mass="5811">MSRESPADADIISDEELTALLAEAEERTPGEIERGAAEIEIAPPEESTVVDIDE</sequence>
<organism evidence="2 3">
    <name type="scientific">Halorubrum tibetense</name>
    <dbReference type="NCBI Taxonomy" id="175631"/>
    <lineage>
        <taxon>Archaea</taxon>
        <taxon>Methanobacteriati</taxon>
        <taxon>Methanobacteriota</taxon>
        <taxon>Stenosarchaea group</taxon>
        <taxon>Halobacteria</taxon>
        <taxon>Halobacteriales</taxon>
        <taxon>Haloferacaceae</taxon>
        <taxon>Halorubrum</taxon>
    </lineage>
</organism>
<dbReference type="AlphaFoldDB" id="A0ABD5S7C0"/>
<proteinExistence type="predicted"/>
<dbReference type="RefSeq" id="WP_379778932.1">
    <property type="nucleotide sequence ID" value="NZ_JBHSWW010000016.1"/>
</dbReference>
<keyword evidence="3" id="KW-1185">Reference proteome</keyword>
<name>A0ABD5S7C0_9EURY</name>
<dbReference type="EMBL" id="JBHSWW010000016">
    <property type="protein sequence ID" value="MFC6752333.1"/>
    <property type="molecule type" value="Genomic_DNA"/>
</dbReference>
<reference evidence="2 3" key="1">
    <citation type="journal article" date="2019" name="Int. J. Syst. Evol. Microbiol.">
        <title>The Global Catalogue of Microorganisms (GCM) 10K type strain sequencing project: providing services to taxonomists for standard genome sequencing and annotation.</title>
        <authorList>
            <consortium name="The Broad Institute Genomics Platform"/>
            <consortium name="The Broad Institute Genome Sequencing Center for Infectious Disease"/>
            <person name="Wu L."/>
            <person name="Ma J."/>
        </authorList>
    </citation>
    <scope>NUCLEOTIDE SEQUENCE [LARGE SCALE GENOMIC DNA]</scope>
    <source>
        <strain evidence="2 3">CGMCC 1.3239</strain>
    </source>
</reference>